<reference evidence="1" key="1">
    <citation type="submission" date="2018-05" db="EMBL/GenBank/DDBJ databases">
        <authorList>
            <person name="Lanie J.A."/>
            <person name="Ng W.-L."/>
            <person name="Kazmierczak K.M."/>
            <person name="Andrzejewski T.M."/>
            <person name="Davidsen T.M."/>
            <person name="Wayne K.J."/>
            <person name="Tettelin H."/>
            <person name="Glass J.I."/>
            <person name="Rusch D."/>
            <person name="Podicherti R."/>
            <person name="Tsui H.-C.T."/>
            <person name="Winkler M.E."/>
        </authorList>
    </citation>
    <scope>NUCLEOTIDE SEQUENCE</scope>
</reference>
<proteinExistence type="predicted"/>
<evidence type="ECO:0000313" key="1">
    <source>
        <dbReference type="EMBL" id="SVB74486.1"/>
    </source>
</evidence>
<protein>
    <submittedName>
        <fullName evidence="1">Uncharacterized protein</fullName>
    </submittedName>
</protein>
<organism evidence="1">
    <name type="scientific">marine metagenome</name>
    <dbReference type="NCBI Taxonomy" id="408172"/>
    <lineage>
        <taxon>unclassified sequences</taxon>
        <taxon>metagenomes</taxon>
        <taxon>ecological metagenomes</taxon>
    </lineage>
</organism>
<sequence length="366" mass="41789">MKRAILFLLTGSAGLAVAWVEPVITSHGHPYLKTPNLDRLAVEGLHDTQRDTVIRSPLVMDRVRFHSRDEGRKLIADEAWEPYVTGASDDMLRFSIGLKADDPIPQQAKTRTRLAQQKYAEKVLEFTDTEKSVLTKLVCRLQKLTGQDWPCVSRLPWHFVKVDSSFCKGMAHTRGMSIFLSPKYLERISNNESYGLKLLLHEKLHVIQRLNGGRFESLYEDYGFQKIKLVDGELQRLNVAQNPDALNVDWAIQLGDSLSLLITILTHGTGGEVEFRTEYRKLIKQSDGTYTIGATIKRDDAFKKWQESFPFRVGHDHPNEVSAYLSGMLLDSDCLEIENTELTESQKNRIDQTRRAFRRALRVDGE</sequence>
<gene>
    <name evidence="1" type="ORF">METZ01_LOCUS227340</name>
</gene>
<accession>A0A382GH20</accession>
<dbReference type="AlphaFoldDB" id="A0A382GH20"/>
<name>A0A382GH20_9ZZZZ</name>
<dbReference type="EMBL" id="UINC01055515">
    <property type="protein sequence ID" value="SVB74486.1"/>
    <property type="molecule type" value="Genomic_DNA"/>
</dbReference>